<accession>A0A7C3IIQ4</accession>
<reference evidence="1" key="1">
    <citation type="journal article" date="2020" name="mSystems">
        <title>Genome- and Community-Level Interaction Insights into Carbon Utilization and Element Cycling Functions of Hydrothermarchaeota in Hydrothermal Sediment.</title>
        <authorList>
            <person name="Zhou Z."/>
            <person name="Liu Y."/>
            <person name="Xu W."/>
            <person name="Pan J."/>
            <person name="Luo Z.H."/>
            <person name="Li M."/>
        </authorList>
    </citation>
    <scope>NUCLEOTIDE SEQUENCE [LARGE SCALE GENOMIC DNA]</scope>
    <source>
        <strain evidence="1">SpSt-503</strain>
    </source>
</reference>
<protein>
    <submittedName>
        <fullName evidence="1">Uncharacterized protein</fullName>
    </submittedName>
</protein>
<name>A0A7C3IIQ4_9SPIR</name>
<proteinExistence type="predicted"/>
<evidence type="ECO:0000313" key="1">
    <source>
        <dbReference type="EMBL" id="HFH30424.1"/>
    </source>
</evidence>
<comment type="caution">
    <text evidence="1">The sequence shown here is derived from an EMBL/GenBank/DDBJ whole genome shotgun (WGS) entry which is preliminary data.</text>
</comment>
<dbReference type="AlphaFoldDB" id="A0A7C3IIQ4"/>
<sequence length="298" mass="34548">MKKREHIADRSVLFSVFKLLQYKKIRKAGLFCAGTALRDFFGLQYKQHLLPGKAPVYAVDHPLDEEIPFIPEKVDIYLDFVYFWIRAAAFLMETYGTAAETAVADFVEAMGRLYSYAAEVYRQGFSTTKRPRYFKKFRFIIIHTFDPHLMCIPSLHVMVVCRAYTNFKAIAEKLGVQEELQPYIDELKRGAQAITESILYVKQHSVNCIPAAYYALSTFDPSQFSPEAMEAFSQDLFTDTAHIQPKTREAILNHIRKLYYEFMEQNRTAPEWSKVLIDFLKTKPMMIPGTKKLAQTTR</sequence>
<organism evidence="1">
    <name type="scientific">Gracilinema caldarium</name>
    <dbReference type="NCBI Taxonomy" id="215591"/>
    <lineage>
        <taxon>Bacteria</taxon>
        <taxon>Pseudomonadati</taxon>
        <taxon>Spirochaetota</taxon>
        <taxon>Spirochaetia</taxon>
        <taxon>Spirochaetales</taxon>
        <taxon>Breznakiellaceae</taxon>
        <taxon>Gracilinema</taxon>
    </lineage>
</organism>
<dbReference type="EMBL" id="DSVL01000404">
    <property type="protein sequence ID" value="HFH30424.1"/>
    <property type="molecule type" value="Genomic_DNA"/>
</dbReference>
<gene>
    <name evidence="1" type="ORF">ENS59_13100</name>
</gene>